<evidence type="ECO:0000256" key="1">
    <source>
        <dbReference type="SAM" id="MobiDB-lite"/>
    </source>
</evidence>
<evidence type="ECO:0000313" key="2">
    <source>
        <dbReference type="EMBL" id="GMF11015.1"/>
    </source>
</evidence>
<proteinExistence type="predicted"/>
<comment type="caution">
    <text evidence="2">The sequence shown here is derived from an EMBL/GenBank/DDBJ whole genome shotgun (WGS) entry which is preliminary data.</text>
</comment>
<keyword evidence="3" id="KW-1185">Reference proteome</keyword>
<gene>
    <name evidence="2" type="ORF">Plil01_000176300</name>
</gene>
<dbReference type="OrthoDB" id="62228at2759"/>
<dbReference type="Proteomes" id="UP001165083">
    <property type="component" value="Unassembled WGS sequence"/>
</dbReference>
<sequence>MPYADNGDVARHAIPTWGGDACIFRLEDAYSIVDSASAQASFCGVNQSIRHERTIEWLKRPGGTWKNGWYEDLEGMRWYSDVVSSWPGGPYNMMHRLFDMRTGEEMESSDPNDCESAGDLSEWGTNSSP</sequence>
<dbReference type="EMBL" id="BSXW01000061">
    <property type="protein sequence ID" value="GMF11015.1"/>
    <property type="molecule type" value="Genomic_DNA"/>
</dbReference>
<organism evidence="2 3">
    <name type="scientific">Phytophthora lilii</name>
    <dbReference type="NCBI Taxonomy" id="2077276"/>
    <lineage>
        <taxon>Eukaryota</taxon>
        <taxon>Sar</taxon>
        <taxon>Stramenopiles</taxon>
        <taxon>Oomycota</taxon>
        <taxon>Peronosporomycetes</taxon>
        <taxon>Peronosporales</taxon>
        <taxon>Peronosporaceae</taxon>
        <taxon>Phytophthora</taxon>
    </lineage>
</organism>
<dbReference type="AlphaFoldDB" id="A0A9W6WN58"/>
<evidence type="ECO:0000313" key="3">
    <source>
        <dbReference type="Proteomes" id="UP001165083"/>
    </source>
</evidence>
<reference evidence="2" key="1">
    <citation type="submission" date="2023-04" db="EMBL/GenBank/DDBJ databases">
        <title>Phytophthora lilii NBRC 32176.</title>
        <authorList>
            <person name="Ichikawa N."/>
            <person name="Sato H."/>
            <person name="Tonouchi N."/>
        </authorList>
    </citation>
    <scope>NUCLEOTIDE SEQUENCE</scope>
    <source>
        <strain evidence="2">NBRC 32176</strain>
    </source>
</reference>
<accession>A0A9W6WN58</accession>
<protein>
    <submittedName>
        <fullName evidence="2">Unnamed protein product</fullName>
    </submittedName>
</protein>
<feature type="region of interest" description="Disordered" evidence="1">
    <location>
        <begin position="102"/>
        <end position="129"/>
    </location>
</feature>
<name>A0A9W6WN58_9STRA</name>